<name>A0A917EC33_9HYPH</name>
<reference evidence="1" key="1">
    <citation type="journal article" date="2014" name="Int. J. Syst. Evol. Microbiol.">
        <title>Complete genome sequence of Corynebacterium casei LMG S-19264T (=DSM 44701T), isolated from a smear-ripened cheese.</title>
        <authorList>
            <consortium name="US DOE Joint Genome Institute (JGI-PGF)"/>
            <person name="Walter F."/>
            <person name="Albersmeier A."/>
            <person name="Kalinowski J."/>
            <person name="Ruckert C."/>
        </authorList>
    </citation>
    <scope>NUCLEOTIDE SEQUENCE</scope>
    <source>
        <strain evidence="1">CGMCC 1.15367</strain>
    </source>
</reference>
<keyword evidence="2" id="KW-1185">Reference proteome</keyword>
<evidence type="ECO:0000313" key="1">
    <source>
        <dbReference type="EMBL" id="GGE18477.1"/>
    </source>
</evidence>
<accession>A0A917EC33</accession>
<comment type="caution">
    <text evidence="1">The sequence shown here is derived from an EMBL/GenBank/DDBJ whole genome shotgun (WGS) entry which is preliminary data.</text>
</comment>
<organism evidence="1 2">
    <name type="scientific">Aureimonas endophytica</name>
    <dbReference type="NCBI Taxonomy" id="2027858"/>
    <lineage>
        <taxon>Bacteria</taxon>
        <taxon>Pseudomonadati</taxon>
        <taxon>Pseudomonadota</taxon>
        <taxon>Alphaproteobacteria</taxon>
        <taxon>Hyphomicrobiales</taxon>
        <taxon>Aurantimonadaceae</taxon>
        <taxon>Aureimonas</taxon>
    </lineage>
</organism>
<dbReference type="AlphaFoldDB" id="A0A917EC33"/>
<protein>
    <submittedName>
        <fullName evidence="1">Uncharacterized protein</fullName>
    </submittedName>
</protein>
<evidence type="ECO:0000313" key="2">
    <source>
        <dbReference type="Proteomes" id="UP000644699"/>
    </source>
</evidence>
<dbReference type="Proteomes" id="UP000644699">
    <property type="component" value="Unassembled WGS sequence"/>
</dbReference>
<gene>
    <name evidence="1" type="ORF">GCM10011390_42080</name>
</gene>
<proteinExistence type="predicted"/>
<reference evidence="1" key="2">
    <citation type="submission" date="2020-09" db="EMBL/GenBank/DDBJ databases">
        <authorList>
            <person name="Sun Q."/>
            <person name="Zhou Y."/>
        </authorList>
    </citation>
    <scope>NUCLEOTIDE SEQUENCE</scope>
    <source>
        <strain evidence="1">CGMCC 1.15367</strain>
    </source>
</reference>
<sequence>MADESEFMRFVRRELADFPSGPYGGALKVDVEKLCEVFDGQNHSGSSGRLVVHLFADLVAWRSINTKRQEPTHGN</sequence>
<dbReference type="EMBL" id="BMIQ01000008">
    <property type="protein sequence ID" value="GGE18477.1"/>
    <property type="molecule type" value="Genomic_DNA"/>
</dbReference>
<dbReference type="RefSeq" id="WP_188912000.1">
    <property type="nucleotide sequence ID" value="NZ_BMIQ01000008.1"/>
</dbReference>